<keyword evidence="4" id="KW-1185">Reference proteome</keyword>
<evidence type="ECO:0000313" key="4">
    <source>
        <dbReference type="Proteomes" id="UP001316189"/>
    </source>
</evidence>
<name>A0ABY5KXC6_9CELL</name>
<evidence type="ECO:0000256" key="2">
    <source>
        <dbReference type="SAM" id="MobiDB-lite"/>
    </source>
</evidence>
<feature type="compositionally biased region" description="Basic and acidic residues" evidence="2">
    <location>
        <begin position="8"/>
        <end position="17"/>
    </location>
</feature>
<dbReference type="InterPro" id="IPR005754">
    <property type="entry name" value="Sortase"/>
</dbReference>
<organism evidence="3 4">
    <name type="scientific">Cellulomonas chengniuliangii</name>
    <dbReference type="NCBI Taxonomy" id="2968084"/>
    <lineage>
        <taxon>Bacteria</taxon>
        <taxon>Bacillati</taxon>
        <taxon>Actinomycetota</taxon>
        <taxon>Actinomycetes</taxon>
        <taxon>Micrococcales</taxon>
        <taxon>Cellulomonadaceae</taxon>
        <taxon>Cellulomonas</taxon>
    </lineage>
</organism>
<accession>A0ABY5KXC6</accession>
<feature type="region of interest" description="Disordered" evidence="2">
    <location>
        <begin position="1"/>
        <end position="20"/>
    </location>
</feature>
<dbReference type="InterPro" id="IPR042001">
    <property type="entry name" value="Sortase_F"/>
</dbReference>
<feature type="compositionally biased region" description="Low complexity" evidence="2">
    <location>
        <begin position="58"/>
        <end position="74"/>
    </location>
</feature>
<dbReference type="Gene3D" id="2.40.260.10">
    <property type="entry name" value="Sortase"/>
    <property type="match status" value="1"/>
</dbReference>
<evidence type="ECO:0000313" key="3">
    <source>
        <dbReference type="EMBL" id="UUI74385.1"/>
    </source>
</evidence>
<sequence>MPTSAQDRPARGDEAARAVRPRAAALRAAILGRRRGAARSLAVALVALGAFTACGGAPAGTSESGAAAPSATASTPPPAGDGSVPVADAGLGASTAPAVVPPVRVQVPDLEIDMPVEAVGVAPEGDMELPDSADVAAWYEYGPAPAAPEGSTLIAAHVDSLSTGIGPFARLHDVAPGAKIVVTTADGSDHEYSVRDVVRVPKDTAPVGEWFSREGSSRLVLVTCGGAFDRDVGHYAENVVVTAVPEGG</sequence>
<dbReference type="InterPro" id="IPR023365">
    <property type="entry name" value="Sortase_dom-sf"/>
</dbReference>
<protein>
    <submittedName>
        <fullName evidence="3">Class F sortase</fullName>
    </submittedName>
</protein>
<dbReference type="Proteomes" id="UP001316189">
    <property type="component" value="Chromosome"/>
</dbReference>
<dbReference type="Pfam" id="PF04203">
    <property type="entry name" value="Sortase"/>
    <property type="match status" value="1"/>
</dbReference>
<feature type="region of interest" description="Disordered" evidence="2">
    <location>
        <begin position="58"/>
        <end position="88"/>
    </location>
</feature>
<reference evidence="3 4" key="1">
    <citation type="submission" date="2022-07" db="EMBL/GenBank/DDBJ databases">
        <title>Novel species in genus cellulomonas.</title>
        <authorList>
            <person name="Ye L."/>
        </authorList>
    </citation>
    <scope>NUCLEOTIDE SEQUENCE [LARGE SCALE GENOMIC DNA]</scope>
    <source>
        <strain evidence="4">zg-Y338</strain>
    </source>
</reference>
<gene>
    <name evidence="3" type="ORF">NP064_11295</name>
</gene>
<dbReference type="SUPFAM" id="SSF63817">
    <property type="entry name" value="Sortase"/>
    <property type="match status" value="1"/>
</dbReference>
<proteinExistence type="predicted"/>
<dbReference type="CDD" id="cd05829">
    <property type="entry name" value="Sortase_F"/>
    <property type="match status" value="1"/>
</dbReference>
<evidence type="ECO:0000256" key="1">
    <source>
        <dbReference type="ARBA" id="ARBA00022801"/>
    </source>
</evidence>
<dbReference type="EMBL" id="CP101988">
    <property type="protein sequence ID" value="UUI74385.1"/>
    <property type="molecule type" value="Genomic_DNA"/>
</dbReference>
<keyword evidence="1" id="KW-0378">Hydrolase</keyword>
<dbReference type="RefSeq" id="WP_227569556.1">
    <property type="nucleotide sequence ID" value="NZ_CP101988.1"/>
</dbReference>